<gene>
    <name evidence="2" type="ORF">GCM10023224_30120</name>
</gene>
<dbReference type="SUPFAM" id="SSF53335">
    <property type="entry name" value="S-adenosyl-L-methionine-dependent methyltransferases"/>
    <property type="match status" value="1"/>
</dbReference>
<dbReference type="Gene3D" id="3.40.50.150">
    <property type="entry name" value="Vaccinia Virus protein VP39"/>
    <property type="match status" value="1"/>
</dbReference>
<evidence type="ECO:0000313" key="2">
    <source>
        <dbReference type="EMBL" id="GAA4944950.1"/>
    </source>
</evidence>
<dbReference type="InterPro" id="IPR029063">
    <property type="entry name" value="SAM-dependent_MTases_sf"/>
</dbReference>
<proteinExistence type="predicted"/>
<comment type="caution">
    <text evidence="2">The sequence shown here is derived from an EMBL/GenBank/DDBJ whole genome shotgun (WGS) entry which is preliminary data.</text>
</comment>
<dbReference type="Pfam" id="PF13649">
    <property type="entry name" value="Methyltransf_25"/>
    <property type="match status" value="1"/>
</dbReference>
<organism evidence="2 3">
    <name type="scientific">Streptomonospora halophila</name>
    <dbReference type="NCBI Taxonomy" id="427369"/>
    <lineage>
        <taxon>Bacteria</taxon>
        <taxon>Bacillati</taxon>
        <taxon>Actinomycetota</taxon>
        <taxon>Actinomycetes</taxon>
        <taxon>Streptosporangiales</taxon>
        <taxon>Nocardiopsidaceae</taxon>
        <taxon>Streptomonospora</taxon>
    </lineage>
</organism>
<evidence type="ECO:0000259" key="1">
    <source>
        <dbReference type="Pfam" id="PF13649"/>
    </source>
</evidence>
<keyword evidence="2" id="KW-0489">Methyltransferase</keyword>
<dbReference type="CDD" id="cd02440">
    <property type="entry name" value="AdoMet_MTases"/>
    <property type="match status" value="1"/>
</dbReference>
<accession>A0ABP9GIZ6</accession>
<reference evidence="3" key="1">
    <citation type="journal article" date="2019" name="Int. J. Syst. Evol. Microbiol.">
        <title>The Global Catalogue of Microorganisms (GCM) 10K type strain sequencing project: providing services to taxonomists for standard genome sequencing and annotation.</title>
        <authorList>
            <consortium name="The Broad Institute Genomics Platform"/>
            <consortium name="The Broad Institute Genome Sequencing Center for Infectious Disease"/>
            <person name="Wu L."/>
            <person name="Ma J."/>
        </authorList>
    </citation>
    <scope>NUCLEOTIDE SEQUENCE [LARGE SCALE GENOMIC DNA]</scope>
    <source>
        <strain evidence="3">JCM 18123</strain>
    </source>
</reference>
<keyword evidence="3" id="KW-1185">Reference proteome</keyword>
<keyword evidence="2" id="KW-0808">Transferase</keyword>
<dbReference type="InterPro" id="IPR041698">
    <property type="entry name" value="Methyltransf_25"/>
</dbReference>
<dbReference type="RefSeq" id="WP_345557067.1">
    <property type="nucleotide sequence ID" value="NZ_BAABIK010000016.1"/>
</dbReference>
<name>A0ABP9GIZ6_9ACTN</name>
<protein>
    <submittedName>
        <fullName evidence="2">Class I SAM-dependent methyltransferase</fullName>
    </submittedName>
</protein>
<dbReference type="Proteomes" id="UP001499993">
    <property type="component" value="Unassembled WGS sequence"/>
</dbReference>
<dbReference type="EMBL" id="BAABIK010000016">
    <property type="protein sequence ID" value="GAA4944950.1"/>
    <property type="molecule type" value="Genomic_DNA"/>
</dbReference>
<dbReference type="GO" id="GO:0032259">
    <property type="term" value="P:methylation"/>
    <property type="evidence" value="ECO:0007669"/>
    <property type="project" value="UniProtKB-KW"/>
</dbReference>
<dbReference type="GO" id="GO:0008168">
    <property type="term" value="F:methyltransferase activity"/>
    <property type="evidence" value="ECO:0007669"/>
    <property type="project" value="UniProtKB-KW"/>
</dbReference>
<feature type="domain" description="Methyltransferase" evidence="1">
    <location>
        <begin position="66"/>
        <end position="153"/>
    </location>
</feature>
<sequence>MAGAGAAHTAAAARTGDPYSRALGSGRGPLYLRCADGRVLPLEIERWCALPDAADHSVLRRCLGTVLDVGCGPGRIVADLAGRGHRALGVDVHPDAVRRTRAAGGRALCRSVFDRLPGEGGWDTAVLLDGNIGIGGAPERLLARLVEVVAPRGLLLVEAAGEDVDERMAVHVCDGRGRCSAPFLWARVGLRALAAAAVGSTGWEVAETWHRGSRCFAALRRAGAAL</sequence>
<evidence type="ECO:0000313" key="3">
    <source>
        <dbReference type="Proteomes" id="UP001499993"/>
    </source>
</evidence>